<proteinExistence type="predicted"/>
<evidence type="ECO:0000259" key="2">
    <source>
        <dbReference type="Pfam" id="PF13581"/>
    </source>
</evidence>
<dbReference type="CDD" id="cd16936">
    <property type="entry name" value="HATPase_RsbW-like"/>
    <property type="match status" value="1"/>
</dbReference>
<dbReference type="Proteomes" id="UP000269544">
    <property type="component" value="Chromosome"/>
</dbReference>
<dbReference type="PANTHER" id="PTHR35526:SF3">
    <property type="entry name" value="ANTI-SIGMA-F FACTOR RSBW"/>
    <property type="match status" value="1"/>
</dbReference>
<feature type="domain" description="Histidine kinase/HSP90-like ATPase" evidence="2">
    <location>
        <begin position="18"/>
        <end position="125"/>
    </location>
</feature>
<organism evidence="3 4">
    <name type="scientific">Aedoeadaptatus ivorii</name>
    <dbReference type="NCBI Taxonomy" id="54006"/>
    <lineage>
        <taxon>Bacteria</taxon>
        <taxon>Bacillati</taxon>
        <taxon>Bacillota</taxon>
        <taxon>Tissierellia</taxon>
        <taxon>Tissierellales</taxon>
        <taxon>Peptoniphilaceae</taxon>
        <taxon>Aedoeadaptatus</taxon>
    </lineage>
</organism>
<keyword evidence="4" id="KW-1185">Reference proteome</keyword>
<evidence type="ECO:0000313" key="3">
    <source>
        <dbReference type="EMBL" id="VEJ35991.1"/>
    </source>
</evidence>
<keyword evidence="1" id="KW-0723">Serine/threonine-protein kinase</keyword>
<dbReference type="AlphaFoldDB" id="A0A3S5BWF5"/>
<dbReference type="InterPro" id="IPR050267">
    <property type="entry name" value="Anti-sigma-factor_SerPK"/>
</dbReference>
<dbReference type="GO" id="GO:0004674">
    <property type="term" value="F:protein serine/threonine kinase activity"/>
    <property type="evidence" value="ECO:0007669"/>
    <property type="project" value="UniProtKB-KW"/>
</dbReference>
<dbReference type="InterPro" id="IPR036890">
    <property type="entry name" value="HATPase_C_sf"/>
</dbReference>
<dbReference type="OrthoDB" id="9767435at2"/>
<evidence type="ECO:0000313" key="4">
    <source>
        <dbReference type="Proteomes" id="UP000269544"/>
    </source>
</evidence>
<keyword evidence="1" id="KW-0418">Kinase</keyword>
<dbReference type="EMBL" id="LR134523">
    <property type="protein sequence ID" value="VEJ35991.1"/>
    <property type="molecule type" value="Genomic_DNA"/>
</dbReference>
<dbReference type="PANTHER" id="PTHR35526">
    <property type="entry name" value="ANTI-SIGMA-F FACTOR RSBW-RELATED"/>
    <property type="match status" value="1"/>
</dbReference>
<evidence type="ECO:0000256" key="1">
    <source>
        <dbReference type="ARBA" id="ARBA00022527"/>
    </source>
</evidence>
<reference evidence="3 4" key="1">
    <citation type="submission" date="2018-12" db="EMBL/GenBank/DDBJ databases">
        <authorList>
            <consortium name="Pathogen Informatics"/>
        </authorList>
    </citation>
    <scope>NUCLEOTIDE SEQUENCE [LARGE SCALE GENOMIC DNA]</scope>
    <source>
        <strain evidence="3 4">NCTC13079</strain>
    </source>
</reference>
<gene>
    <name evidence="3" type="ORF">NCTC13079_01182</name>
</gene>
<name>A0A3S5BWF5_9FIRM</name>
<sequence>MKELRTIEGSVESDMLSLRGFIAEAMRQVSFYISDIDLQYDIRLIIDELLLNGAQHGNDWDSDKKVYLLVELGPETVSIVVRDEGRGIDTVREAFDCSSTRCNGRGLFLVESICESVRYEGNTIRCHMNI</sequence>
<dbReference type="Pfam" id="PF13581">
    <property type="entry name" value="HATPase_c_2"/>
    <property type="match status" value="1"/>
</dbReference>
<dbReference type="InterPro" id="IPR003594">
    <property type="entry name" value="HATPase_dom"/>
</dbReference>
<dbReference type="SUPFAM" id="SSF55874">
    <property type="entry name" value="ATPase domain of HSP90 chaperone/DNA topoisomerase II/histidine kinase"/>
    <property type="match status" value="1"/>
</dbReference>
<accession>A0A3S5BWF5</accession>
<dbReference type="Gene3D" id="3.30.565.10">
    <property type="entry name" value="Histidine kinase-like ATPase, C-terminal domain"/>
    <property type="match status" value="1"/>
</dbReference>
<dbReference type="RefSeq" id="WP_126465739.1">
    <property type="nucleotide sequence ID" value="NZ_JAUSWF010000008.1"/>
</dbReference>
<keyword evidence="1" id="KW-0808">Transferase</keyword>
<dbReference type="KEGG" id="piv:NCTC13079_01182"/>
<protein>
    <submittedName>
        <fullName evidence="3">Anti-sigma F factor</fullName>
    </submittedName>
</protein>